<dbReference type="GO" id="GO:0004375">
    <property type="term" value="F:glycine dehydrogenase (decarboxylating) activity"/>
    <property type="evidence" value="ECO:0007669"/>
    <property type="project" value="UniProtKB-EC"/>
</dbReference>
<gene>
    <name evidence="9" type="ORF">UFOPK1358_01631</name>
</gene>
<dbReference type="Pfam" id="PF21478">
    <property type="entry name" value="GcvP2_C"/>
    <property type="match status" value="1"/>
</dbReference>
<reference evidence="9" key="1">
    <citation type="submission" date="2020-05" db="EMBL/GenBank/DDBJ databases">
        <authorList>
            <person name="Chiriac C."/>
            <person name="Salcher M."/>
            <person name="Ghai R."/>
            <person name="Kavagutti S V."/>
        </authorList>
    </citation>
    <scope>NUCLEOTIDE SEQUENCE</scope>
</reference>
<dbReference type="EMBL" id="CAEZSF010000197">
    <property type="protein sequence ID" value="CAB4551102.1"/>
    <property type="molecule type" value="Genomic_DNA"/>
</dbReference>
<dbReference type="Gene3D" id="3.90.1150.10">
    <property type="entry name" value="Aspartate Aminotransferase, domain 1"/>
    <property type="match status" value="2"/>
</dbReference>
<evidence type="ECO:0000256" key="5">
    <source>
        <dbReference type="ARBA" id="ARBA00023002"/>
    </source>
</evidence>
<proteinExistence type="inferred from homology"/>
<evidence type="ECO:0000256" key="6">
    <source>
        <dbReference type="ARBA" id="ARBA00049026"/>
    </source>
</evidence>
<dbReference type="FunFam" id="3.90.1150.10:FF:000007">
    <property type="entry name" value="Glycine dehydrogenase (decarboxylating), mitochondrial"/>
    <property type="match status" value="1"/>
</dbReference>
<dbReference type="CDD" id="cd00613">
    <property type="entry name" value="GDC-P"/>
    <property type="match status" value="2"/>
</dbReference>
<dbReference type="InterPro" id="IPR003437">
    <property type="entry name" value="GcvP"/>
</dbReference>
<protein>
    <recommendedName>
        <fullName evidence="3">glycine dehydrogenase (aminomethyl-transferring)</fullName>
        <ecNumber evidence="3">1.4.4.2</ecNumber>
    </recommendedName>
</protein>
<dbReference type="InterPro" id="IPR015424">
    <property type="entry name" value="PyrdxlP-dep_Trfase"/>
</dbReference>
<dbReference type="GO" id="GO:0005960">
    <property type="term" value="C:glycine cleavage complex"/>
    <property type="evidence" value="ECO:0007669"/>
    <property type="project" value="TreeGrafter"/>
</dbReference>
<dbReference type="PANTHER" id="PTHR11773:SF1">
    <property type="entry name" value="GLYCINE DEHYDROGENASE (DECARBOXYLATING), MITOCHONDRIAL"/>
    <property type="match status" value="1"/>
</dbReference>
<sequence length="961" mass="103478">MNPVDSLTTLPIEDFADRHLGPTESEVATMLAALGYDSLDALMNITIPEAIHLTEELGFEAVPTEEEALARLRQVAKRNQVVTTMIGAGYYGNYTPNVILRNIMENPAWYTAYTPYQPEISQGRLEALLNFQTVVTDLTGMDIANASMLDEATAAAEAMMLARRQSKVVGDTFFVDADCHPQIIEVVRTRAEPLNIKVAVGDPFADSESHEYFGILLSYPGSSGAIHSYESLAAAATGRGALVCVATDLLALTMLTPPGEWGADVAIGSAQRFGVAFGFGGPHAGFMAVRTEARRSLPGRLVGLSKDTKGRPALRLALQTREQHIRREKATSNICTAQVLLAVIAASYASYHGPSGLLRIAQRTHLLTCAAAEALEEAGFTLESQNFFDTVTLRTPGAANRHLADALKAGLNLRAHSLDAIGFSCDETTTAATVVELLSAFGVTRSIEQVEAAAAAASETWSHLPQELLRSSDYLTHPNFNSYHSETEMLRYLRRLADKDLALDRTMIPLGSCTMKLNATAEMIPVTWPEFSQIHPFAPADQTEGYLQLIRELEDSLARITGYDAVSLQPNAGSQGEFAGLLAIRGYHRSRNNPERDLCLIPASAHGTNAASAVMAGMRVVVVATDENGNVNLDDLRSKAEEHSAQLAAIMVTYPSTHGVFEESIGELCKIIHDHGGQVYVDGANLNALVGVAKPGEFGADVSHLNLHKTFCIPHGGGGPGVGPVAVGAHLAPFLPNHQQRSDAGPGTGPGAVSAAPFGSASILPISWMYITMMGDRLRKASEIAILSANYIAERLSEHYPILYTGRGGLVAHECIIDLRPLEKAVGITNEDVAKRLMDYGFHAPTMSFPVPGTLMVEPTESEGLAELDRFCDAMISIRSEIERVASGEWTLEDNPLVHAPHTAQEVGGDLWEHAYPRSLAGWPSKHQTESKYWPPVSRIDGGFGDRNLVCSCPPVEAFAE</sequence>
<evidence type="ECO:0000256" key="3">
    <source>
        <dbReference type="ARBA" id="ARBA00012134"/>
    </source>
</evidence>
<dbReference type="PANTHER" id="PTHR11773">
    <property type="entry name" value="GLYCINE DEHYDROGENASE, DECARBOXYLATING"/>
    <property type="match status" value="1"/>
</dbReference>
<evidence type="ECO:0000256" key="4">
    <source>
        <dbReference type="ARBA" id="ARBA00022898"/>
    </source>
</evidence>
<dbReference type="GO" id="GO:0019464">
    <property type="term" value="P:glycine decarboxylation via glycine cleavage system"/>
    <property type="evidence" value="ECO:0007669"/>
    <property type="project" value="TreeGrafter"/>
</dbReference>
<dbReference type="FunFam" id="3.40.640.10:FF:000005">
    <property type="entry name" value="Glycine dehydrogenase (decarboxylating), mitochondrial"/>
    <property type="match status" value="1"/>
</dbReference>
<dbReference type="NCBIfam" id="TIGR00461">
    <property type="entry name" value="gcvP"/>
    <property type="match status" value="1"/>
</dbReference>
<evidence type="ECO:0000259" key="7">
    <source>
        <dbReference type="Pfam" id="PF02347"/>
    </source>
</evidence>
<dbReference type="Gene3D" id="3.40.640.10">
    <property type="entry name" value="Type I PLP-dependent aspartate aminotransferase-like (Major domain)"/>
    <property type="match status" value="2"/>
</dbReference>
<name>A0A6J6CHV1_9ZZZZ</name>
<dbReference type="InterPro" id="IPR049316">
    <property type="entry name" value="GDC-P_C"/>
</dbReference>
<dbReference type="SUPFAM" id="SSF53383">
    <property type="entry name" value="PLP-dependent transferases"/>
    <property type="match status" value="2"/>
</dbReference>
<dbReference type="AlphaFoldDB" id="A0A6J6CHV1"/>
<dbReference type="GO" id="GO:0016594">
    <property type="term" value="F:glycine binding"/>
    <property type="evidence" value="ECO:0007669"/>
    <property type="project" value="TreeGrafter"/>
</dbReference>
<feature type="domain" description="Glycine cleavage system P-protein N-terminal" evidence="7">
    <location>
        <begin position="17"/>
        <end position="441"/>
    </location>
</feature>
<dbReference type="Pfam" id="PF02347">
    <property type="entry name" value="GDC-P"/>
    <property type="match status" value="2"/>
</dbReference>
<dbReference type="HAMAP" id="MF_00711">
    <property type="entry name" value="GcvP"/>
    <property type="match status" value="1"/>
</dbReference>
<accession>A0A6J6CHV1</accession>
<evidence type="ECO:0000313" key="9">
    <source>
        <dbReference type="EMBL" id="CAB4551102.1"/>
    </source>
</evidence>
<feature type="domain" description="Glycine dehydrogenase C-terminal" evidence="8">
    <location>
        <begin position="781"/>
        <end position="902"/>
    </location>
</feature>
<keyword evidence="5" id="KW-0560">Oxidoreductase</keyword>
<comment type="catalytic activity">
    <reaction evidence="6">
        <text>N(6)-[(R)-lipoyl]-L-lysyl-[glycine-cleavage complex H protein] + glycine + H(+) = N(6)-[(R)-S(8)-aminomethyldihydrolipoyl]-L-lysyl-[glycine-cleavage complex H protein] + CO2</text>
        <dbReference type="Rhea" id="RHEA:24304"/>
        <dbReference type="Rhea" id="RHEA-COMP:10494"/>
        <dbReference type="Rhea" id="RHEA-COMP:10495"/>
        <dbReference type="ChEBI" id="CHEBI:15378"/>
        <dbReference type="ChEBI" id="CHEBI:16526"/>
        <dbReference type="ChEBI" id="CHEBI:57305"/>
        <dbReference type="ChEBI" id="CHEBI:83099"/>
        <dbReference type="ChEBI" id="CHEBI:83143"/>
        <dbReference type="EC" id="1.4.4.2"/>
    </reaction>
</comment>
<dbReference type="GO" id="GO:0005829">
    <property type="term" value="C:cytosol"/>
    <property type="evidence" value="ECO:0007669"/>
    <property type="project" value="TreeGrafter"/>
</dbReference>
<dbReference type="InterPro" id="IPR015421">
    <property type="entry name" value="PyrdxlP-dep_Trfase_major"/>
</dbReference>
<dbReference type="EC" id="1.4.4.2" evidence="3"/>
<dbReference type="InterPro" id="IPR049315">
    <property type="entry name" value="GDC-P_N"/>
</dbReference>
<dbReference type="FunFam" id="3.40.640.10:FF:000007">
    <property type="entry name" value="glycine dehydrogenase (Decarboxylating), mitochondrial"/>
    <property type="match status" value="1"/>
</dbReference>
<evidence type="ECO:0000256" key="2">
    <source>
        <dbReference type="ARBA" id="ARBA00010756"/>
    </source>
</evidence>
<keyword evidence="4" id="KW-0663">Pyridoxal phosphate</keyword>
<dbReference type="InterPro" id="IPR015422">
    <property type="entry name" value="PyrdxlP-dep_Trfase_small"/>
</dbReference>
<feature type="domain" description="Glycine cleavage system P-protein N-terminal" evidence="7">
    <location>
        <begin position="464"/>
        <end position="735"/>
    </location>
</feature>
<comment type="cofactor">
    <cofactor evidence="1">
        <name>pyridoxal 5'-phosphate</name>
        <dbReference type="ChEBI" id="CHEBI:597326"/>
    </cofactor>
</comment>
<comment type="similarity">
    <text evidence="2">Belongs to the GcvP family.</text>
</comment>
<dbReference type="InterPro" id="IPR020581">
    <property type="entry name" value="GDC_P"/>
</dbReference>
<organism evidence="9">
    <name type="scientific">freshwater metagenome</name>
    <dbReference type="NCBI Taxonomy" id="449393"/>
    <lineage>
        <taxon>unclassified sequences</taxon>
        <taxon>metagenomes</taxon>
        <taxon>ecological metagenomes</taxon>
    </lineage>
</organism>
<evidence type="ECO:0000259" key="8">
    <source>
        <dbReference type="Pfam" id="PF21478"/>
    </source>
</evidence>
<dbReference type="NCBIfam" id="NF003346">
    <property type="entry name" value="PRK04366.1"/>
    <property type="match status" value="1"/>
</dbReference>
<evidence type="ECO:0000256" key="1">
    <source>
        <dbReference type="ARBA" id="ARBA00001933"/>
    </source>
</evidence>
<dbReference type="GO" id="GO:0030170">
    <property type="term" value="F:pyridoxal phosphate binding"/>
    <property type="evidence" value="ECO:0007669"/>
    <property type="project" value="TreeGrafter"/>
</dbReference>